<evidence type="ECO:0000259" key="4">
    <source>
        <dbReference type="PROSITE" id="PS51077"/>
    </source>
</evidence>
<dbReference type="InterPro" id="IPR014757">
    <property type="entry name" value="Tscrpt_reg_IclR_C"/>
</dbReference>
<dbReference type="Gene3D" id="1.10.10.10">
    <property type="entry name" value="Winged helix-like DNA-binding domain superfamily/Winged helix DNA-binding domain"/>
    <property type="match status" value="1"/>
</dbReference>
<dbReference type="RefSeq" id="WP_139465833.1">
    <property type="nucleotide sequence ID" value="NZ_VDHJ01000009.1"/>
</dbReference>
<keyword evidence="3" id="KW-0804">Transcription</keyword>
<reference evidence="6 7" key="1">
    <citation type="submission" date="2019-06" db="EMBL/GenBank/DDBJ databases">
        <authorList>
            <person name="Li J."/>
        </authorList>
    </citation>
    <scope>NUCLEOTIDE SEQUENCE [LARGE SCALE GENOMIC DNA]</scope>
    <source>
        <strain evidence="6 7">LMG 28165</strain>
    </source>
</reference>
<evidence type="ECO:0000256" key="3">
    <source>
        <dbReference type="ARBA" id="ARBA00023163"/>
    </source>
</evidence>
<keyword evidence="2" id="KW-0238">DNA-binding</keyword>
<dbReference type="GO" id="GO:0045892">
    <property type="term" value="P:negative regulation of DNA-templated transcription"/>
    <property type="evidence" value="ECO:0007669"/>
    <property type="project" value="TreeGrafter"/>
</dbReference>
<dbReference type="PANTHER" id="PTHR30136">
    <property type="entry name" value="HELIX-TURN-HELIX TRANSCRIPTIONAL REGULATOR, ICLR FAMILY"/>
    <property type="match status" value="1"/>
</dbReference>
<dbReference type="InterPro" id="IPR005471">
    <property type="entry name" value="Tscrpt_reg_IclR_N"/>
</dbReference>
<feature type="domain" description="IclR-ED" evidence="5">
    <location>
        <begin position="72"/>
        <end position="247"/>
    </location>
</feature>
<dbReference type="InterPro" id="IPR029016">
    <property type="entry name" value="GAF-like_dom_sf"/>
</dbReference>
<dbReference type="AlphaFoldDB" id="A0A5C4U2L3"/>
<dbReference type="SUPFAM" id="SSF55781">
    <property type="entry name" value="GAF domain-like"/>
    <property type="match status" value="1"/>
</dbReference>
<sequence>MQPSSTGQVPAARNTLSILALLSSIDVPISAARIRAELDLPRSTTYHLLKEMVAAGFVVHLPEQQTYGLGLHAYSMAQAYTRQQPLVRLSAKPLQEAATLVGGSGHLSHLSGSEIVYLQEIRAQGAVSLITAVGVRLPAVKTASGRIMLAHLPEVEARALYSTSGATGSFQDFRRLLIDARQRGWASESEEVSRGQESVAVAILDHLSRPAAALAVTYPSGVAGTGAEQAREVLHRAAQRIERQMYGVGA</sequence>
<dbReference type="PANTHER" id="PTHR30136:SF35">
    <property type="entry name" value="HTH-TYPE TRANSCRIPTIONAL REGULATOR RV1719"/>
    <property type="match status" value="1"/>
</dbReference>
<dbReference type="OrthoDB" id="3734039at2"/>
<dbReference type="SUPFAM" id="SSF46785">
    <property type="entry name" value="Winged helix' DNA-binding domain"/>
    <property type="match status" value="1"/>
</dbReference>
<keyword evidence="1" id="KW-0805">Transcription regulation</keyword>
<organism evidence="6 7">
    <name type="scientific">Corynebacterium tapiri</name>
    <dbReference type="NCBI Taxonomy" id="1448266"/>
    <lineage>
        <taxon>Bacteria</taxon>
        <taxon>Bacillati</taxon>
        <taxon>Actinomycetota</taxon>
        <taxon>Actinomycetes</taxon>
        <taxon>Mycobacteriales</taxon>
        <taxon>Corynebacteriaceae</taxon>
        <taxon>Corynebacterium</taxon>
    </lineage>
</organism>
<keyword evidence="7" id="KW-1185">Reference proteome</keyword>
<dbReference type="InterPro" id="IPR050707">
    <property type="entry name" value="HTH_MetabolicPath_Reg"/>
</dbReference>
<feature type="domain" description="HTH iclR-type" evidence="4">
    <location>
        <begin position="9"/>
        <end position="71"/>
    </location>
</feature>
<evidence type="ECO:0000256" key="2">
    <source>
        <dbReference type="ARBA" id="ARBA00023125"/>
    </source>
</evidence>
<protein>
    <submittedName>
        <fullName evidence="6">IclR family transcriptional regulator</fullName>
    </submittedName>
</protein>
<dbReference type="InterPro" id="IPR036388">
    <property type="entry name" value="WH-like_DNA-bd_sf"/>
</dbReference>
<dbReference type="PROSITE" id="PS51078">
    <property type="entry name" value="ICLR_ED"/>
    <property type="match status" value="1"/>
</dbReference>
<dbReference type="EMBL" id="VDHJ01000009">
    <property type="protein sequence ID" value="TNL96804.1"/>
    <property type="molecule type" value="Genomic_DNA"/>
</dbReference>
<dbReference type="InterPro" id="IPR036390">
    <property type="entry name" value="WH_DNA-bd_sf"/>
</dbReference>
<accession>A0A5C4U2L3</accession>
<dbReference type="Proteomes" id="UP000312032">
    <property type="component" value="Unassembled WGS sequence"/>
</dbReference>
<comment type="caution">
    <text evidence="6">The sequence shown here is derived from an EMBL/GenBank/DDBJ whole genome shotgun (WGS) entry which is preliminary data.</text>
</comment>
<dbReference type="Gene3D" id="3.30.450.40">
    <property type="match status" value="1"/>
</dbReference>
<dbReference type="Pfam" id="PF09339">
    <property type="entry name" value="HTH_IclR"/>
    <property type="match status" value="1"/>
</dbReference>
<evidence type="ECO:0000313" key="6">
    <source>
        <dbReference type="EMBL" id="TNL96804.1"/>
    </source>
</evidence>
<dbReference type="PROSITE" id="PS51077">
    <property type="entry name" value="HTH_ICLR"/>
    <property type="match status" value="1"/>
</dbReference>
<name>A0A5C4U2L3_9CORY</name>
<gene>
    <name evidence="6" type="ORF">FHE74_07220</name>
</gene>
<evidence type="ECO:0000259" key="5">
    <source>
        <dbReference type="PROSITE" id="PS51078"/>
    </source>
</evidence>
<proteinExistence type="predicted"/>
<dbReference type="Pfam" id="PF01614">
    <property type="entry name" value="IclR_C"/>
    <property type="match status" value="1"/>
</dbReference>
<dbReference type="GO" id="GO:0003700">
    <property type="term" value="F:DNA-binding transcription factor activity"/>
    <property type="evidence" value="ECO:0007669"/>
    <property type="project" value="TreeGrafter"/>
</dbReference>
<dbReference type="GO" id="GO:0003677">
    <property type="term" value="F:DNA binding"/>
    <property type="evidence" value="ECO:0007669"/>
    <property type="project" value="UniProtKB-KW"/>
</dbReference>
<dbReference type="SMART" id="SM00346">
    <property type="entry name" value="HTH_ICLR"/>
    <property type="match status" value="1"/>
</dbReference>
<evidence type="ECO:0000256" key="1">
    <source>
        <dbReference type="ARBA" id="ARBA00023015"/>
    </source>
</evidence>
<evidence type="ECO:0000313" key="7">
    <source>
        <dbReference type="Proteomes" id="UP000312032"/>
    </source>
</evidence>